<keyword evidence="8" id="KW-0999">Mitochondrion inner membrane</keyword>
<dbReference type="Proteomes" id="UP000054350">
    <property type="component" value="Unassembled WGS sequence"/>
</dbReference>
<evidence type="ECO:0000256" key="13">
    <source>
        <dbReference type="ARBA" id="ARBA00023136"/>
    </source>
</evidence>
<keyword evidence="10" id="KW-0249">Electron transport</keyword>
<gene>
    <name evidence="18" type="ORF">AMAG_05971</name>
</gene>
<evidence type="ECO:0000256" key="1">
    <source>
        <dbReference type="ARBA" id="ARBA00003195"/>
    </source>
</evidence>
<protein>
    <recommendedName>
        <fullName evidence="4">NADH dehydrogenase [ubiquinone] 1 beta subcomplex subunit 11, mitochondrial</fullName>
    </recommendedName>
    <alternativeName>
        <fullName evidence="15">Complex I-ESSS</fullName>
    </alternativeName>
    <alternativeName>
        <fullName evidence="14">NADH-ubiquinone oxidoreductase ESSS subunit</fullName>
    </alternativeName>
</protein>
<dbReference type="VEuPathDB" id="FungiDB:AMAG_05971"/>
<feature type="transmembrane region" description="Helical" evidence="17">
    <location>
        <begin position="56"/>
        <end position="74"/>
    </location>
</feature>
<dbReference type="EMBL" id="GG745336">
    <property type="protein sequence ID" value="KNE60589.1"/>
    <property type="molecule type" value="Genomic_DNA"/>
</dbReference>
<evidence type="ECO:0000256" key="11">
    <source>
        <dbReference type="ARBA" id="ARBA00022989"/>
    </source>
</evidence>
<comment type="function">
    <text evidence="1">Accessory subunit of the mitochondrial membrane respiratory chain NADH dehydrogenase (Complex I), that is believed not to be involved in catalysis. Complex I functions in the transfer of electrons from NADH to the respiratory chain. The immediate electron acceptor for the enzyme is believed to be ubiquinone.</text>
</comment>
<keyword evidence="12" id="KW-0496">Mitochondrion</keyword>
<dbReference type="STRING" id="578462.A0A0L0SDT5"/>
<name>A0A0L0SDT5_ALLM3</name>
<evidence type="ECO:0000313" key="19">
    <source>
        <dbReference type="Proteomes" id="UP000054350"/>
    </source>
</evidence>
<dbReference type="OrthoDB" id="2147978at2759"/>
<keyword evidence="9" id="KW-0809">Transit peptide</keyword>
<keyword evidence="6" id="KW-0679">Respiratory chain</keyword>
<dbReference type="Pfam" id="PF10183">
    <property type="entry name" value="ESSS"/>
    <property type="match status" value="1"/>
</dbReference>
<sequence>MSLRAALGRVSALSTRARVPTPRAGGEHFYEPSGYLFNEKPLAAGQKRVKDWWEDLYLIFMGGGMAFAAVGLYFKPDTNVQTWARKEAERRLAESGLFQEDE</sequence>
<evidence type="ECO:0000256" key="12">
    <source>
        <dbReference type="ARBA" id="ARBA00023128"/>
    </source>
</evidence>
<keyword evidence="19" id="KW-1185">Reference proteome</keyword>
<accession>A0A0L0SDT5</accession>
<evidence type="ECO:0000256" key="7">
    <source>
        <dbReference type="ARBA" id="ARBA00022692"/>
    </source>
</evidence>
<keyword evidence="7 17" id="KW-0812">Transmembrane</keyword>
<evidence type="ECO:0000256" key="10">
    <source>
        <dbReference type="ARBA" id="ARBA00022982"/>
    </source>
</evidence>
<proteinExistence type="inferred from homology"/>
<keyword evidence="11 17" id="KW-1133">Transmembrane helix</keyword>
<evidence type="ECO:0000256" key="5">
    <source>
        <dbReference type="ARBA" id="ARBA00022448"/>
    </source>
</evidence>
<dbReference type="AlphaFoldDB" id="A0A0L0SDT5"/>
<evidence type="ECO:0000256" key="3">
    <source>
        <dbReference type="ARBA" id="ARBA00008915"/>
    </source>
</evidence>
<evidence type="ECO:0000256" key="15">
    <source>
        <dbReference type="ARBA" id="ARBA00031387"/>
    </source>
</evidence>
<evidence type="ECO:0000256" key="9">
    <source>
        <dbReference type="ARBA" id="ARBA00022946"/>
    </source>
</evidence>
<keyword evidence="5" id="KW-0813">Transport</keyword>
<reference evidence="18 19" key="1">
    <citation type="submission" date="2009-11" db="EMBL/GenBank/DDBJ databases">
        <title>Annotation of Allomyces macrogynus ATCC 38327.</title>
        <authorList>
            <consortium name="The Broad Institute Genome Sequencing Platform"/>
            <person name="Russ C."/>
            <person name="Cuomo C."/>
            <person name="Burger G."/>
            <person name="Gray M.W."/>
            <person name="Holland P.W.H."/>
            <person name="King N."/>
            <person name="Lang F.B.F."/>
            <person name="Roger A.J."/>
            <person name="Ruiz-Trillo I."/>
            <person name="Young S.K."/>
            <person name="Zeng Q."/>
            <person name="Gargeya S."/>
            <person name="Fitzgerald M."/>
            <person name="Haas B."/>
            <person name="Abouelleil A."/>
            <person name="Alvarado L."/>
            <person name="Arachchi H.M."/>
            <person name="Berlin A."/>
            <person name="Chapman S.B."/>
            <person name="Gearin G."/>
            <person name="Goldberg J."/>
            <person name="Griggs A."/>
            <person name="Gujja S."/>
            <person name="Hansen M."/>
            <person name="Heiman D."/>
            <person name="Howarth C."/>
            <person name="Larimer J."/>
            <person name="Lui A."/>
            <person name="MacDonald P.J.P."/>
            <person name="McCowen C."/>
            <person name="Montmayeur A."/>
            <person name="Murphy C."/>
            <person name="Neiman D."/>
            <person name="Pearson M."/>
            <person name="Priest M."/>
            <person name="Roberts A."/>
            <person name="Saif S."/>
            <person name="Shea T."/>
            <person name="Sisk P."/>
            <person name="Stolte C."/>
            <person name="Sykes S."/>
            <person name="Wortman J."/>
            <person name="Nusbaum C."/>
            <person name="Birren B."/>
        </authorList>
    </citation>
    <scope>NUCLEOTIDE SEQUENCE [LARGE SCALE GENOMIC DNA]</scope>
    <source>
        <strain evidence="18 19">ATCC 38327</strain>
    </source>
</reference>
<evidence type="ECO:0000256" key="6">
    <source>
        <dbReference type="ARBA" id="ARBA00022660"/>
    </source>
</evidence>
<evidence type="ECO:0000256" key="2">
    <source>
        <dbReference type="ARBA" id="ARBA00004434"/>
    </source>
</evidence>
<comment type="subcellular location">
    <subcellularLocation>
        <location evidence="2">Mitochondrion inner membrane</location>
        <topology evidence="2">Single-pass membrane protein</topology>
    </subcellularLocation>
</comment>
<dbReference type="OMA" id="KPEAEGW"/>
<evidence type="ECO:0000256" key="16">
    <source>
        <dbReference type="ARBA" id="ARBA00046528"/>
    </source>
</evidence>
<comment type="subunit">
    <text evidence="16">Complex I is composed of 45 different subunits. Interacts with BCAP31.</text>
</comment>
<evidence type="ECO:0000256" key="8">
    <source>
        <dbReference type="ARBA" id="ARBA00022792"/>
    </source>
</evidence>
<reference evidence="19" key="2">
    <citation type="submission" date="2009-11" db="EMBL/GenBank/DDBJ databases">
        <title>The Genome Sequence of Allomyces macrogynus strain ATCC 38327.</title>
        <authorList>
            <consortium name="The Broad Institute Genome Sequencing Platform"/>
            <person name="Russ C."/>
            <person name="Cuomo C."/>
            <person name="Shea T."/>
            <person name="Young S.K."/>
            <person name="Zeng Q."/>
            <person name="Koehrsen M."/>
            <person name="Haas B."/>
            <person name="Borodovsky M."/>
            <person name="Guigo R."/>
            <person name="Alvarado L."/>
            <person name="Berlin A."/>
            <person name="Borenstein D."/>
            <person name="Chen Z."/>
            <person name="Engels R."/>
            <person name="Freedman E."/>
            <person name="Gellesch M."/>
            <person name="Goldberg J."/>
            <person name="Griggs A."/>
            <person name="Gujja S."/>
            <person name="Heiman D."/>
            <person name="Hepburn T."/>
            <person name="Howarth C."/>
            <person name="Jen D."/>
            <person name="Larson L."/>
            <person name="Lewis B."/>
            <person name="Mehta T."/>
            <person name="Park D."/>
            <person name="Pearson M."/>
            <person name="Roberts A."/>
            <person name="Saif S."/>
            <person name="Shenoy N."/>
            <person name="Sisk P."/>
            <person name="Stolte C."/>
            <person name="Sykes S."/>
            <person name="Walk T."/>
            <person name="White J."/>
            <person name="Yandava C."/>
            <person name="Burger G."/>
            <person name="Gray M.W."/>
            <person name="Holland P.W.H."/>
            <person name="King N."/>
            <person name="Lang F.B.F."/>
            <person name="Roger A.J."/>
            <person name="Ruiz-Trillo I."/>
            <person name="Lander E."/>
            <person name="Nusbaum C."/>
        </authorList>
    </citation>
    <scope>NUCLEOTIDE SEQUENCE [LARGE SCALE GENOMIC DNA]</scope>
    <source>
        <strain evidence="19">ATCC 38327</strain>
    </source>
</reference>
<evidence type="ECO:0000256" key="14">
    <source>
        <dbReference type="ARBA" id="ARBA00030753"/>
    </source>
</evidence>
<evidence type="ECO:0000256" key="17">
    <source>
        <dbReference type="SAM" id="Phobius"/>
    </source>
</evidence>
<evidence type="ECO:0000313" key="18">
    <source>
        <dbReference type="EMBL" id="KNE60589.1"/>
    </source>
</evidence>
<keyword evidence="13 17" id="KW-0472">Membrane</keyword>
<dbReference type="InterPro" id="IPR019329">
    <property type="entry name" value="NADH_UbQ_OxRdtase_ESSS_su"/>
</dbReference>
<dbReference type="PANTHER" id="PTHR40637:SF1">
    <property type="entry name" value="ESSS SUBUNIT OF NADH:UBIQUINONE OXIDOREDUCTASE (COMPLEX I) PROTEIN"/>
    <property type="match status" value="1"/>
</dbReference>
<evidence type="ECO:0000256" key="4">
    <source>
        <dbReference type="ARBA" id="ARBA00018632"/>
    </source>
</evidence>
<organism evidence="18 19">
    <name type="scientific">Allomyces macrogynus (strain ATCC 38327)</name>
    <name type="common">Allomyces javanicus var. macrogynus</name>
    <dbReference type="NCBI Taxonomy" id="578462"/>
    <lineage>
        <taxon>Eukaryota</taxon>
        <taxon>Fungi</taxon>
        <taxon>Fungi incertae sedis</taxon>
        <taxon>Blastocladiomycota</taxon>
        <taxon>Blastocladiomycetes</taxon>
        <taxon>Blastocladiales</taxon>
        <taxon>Blastocladiaceae</taxon>
        <taxon>Allomyces</taxon>
    </lineage>
</organism>
<comment type="similarity">
    <text evidence="3">Belongs to the complex I NDUFB11 subunit family.</text>
</comment>
<dbReference type="eggNOG" id="ENOG502S7S9">
    <property type="taxonomic scope" value="Eukaryota"/>
</dbReference>
<dbReference type="PANTHER" id="PTHR40637">
    <property type="entry name" value="ESSS SUBUNIT OF NADH:UBIQUINONE OXIDOREDUCTASE (COMPLEX I) PROTEIN"/>
    <property type="match status" value="1"/>
</dbReference>
<dbReference type="GO" id="GO:0005743">
    <property type="term" value="C:mitochondrial inner membrane"/>
    <property type="evidence" value="ECO:0007669"/>
    <property type="project" value="UniProtKB-SubCell"/>
</dbReference>